<dbReference type="Gene3D" id="3.30.1380.10">
    <property type="match status" value="1"/>
</dbReference>
<accession>A0ABV2IFW9</accession>
<dbReference type="EMBL" id="JBEPLY010000011">
    <property type="protein sequence ID" value="MET3601052.1"/>
    <property type="molecule type" value="Genomic_DNA"/>
</dbReference>
<evidence type="ECO:0000259" key="2">
    <source>
        <dbReference type="Pfam" id="PF02557"/>
    </source>
</evidence>
<dbReference type="Proteomes" id="UP001549164">
    <property type="component" value="Unassembled WGS sequence"/>
</dbReference>
<dbReference type="CDD" id="cd14814">
    <property type="entry name" value="Peptidase_M15"/>
    <property type="match status" value="1"/>
</dbReference>
<sequence length="967" mass="103683">MSPIRRLEAQGRAGSGVPSAVAGNGGASAALANLAGSLSERLTALAEGAAQRAYTDKGLKSGEQAYNARYPSGGVKYSPVSGDPIAAKQFLQGVSNKAASHTEGLDDNFAIKVANLFQAAPEEIRAGLGMYSGYRSVDHQARLWQDALVKYGSAEAARKWVAPPGKSQHNHGKAMDVAYNGQSLSKAPQNVVSWLHENAPAYGLKFPLGNENWHIEDDSTRGGTGTTAPAFDPSRQINTAPLQLRRDGTIAGDAYDRAAQSAYLWRVQAGVSNDLFQAQQDFQDDPAGFNAAVDQIQARYLEDPAFADPQLREALQQNITQRALGYQQQITANYGRRLKDEEKVAFTDGIAAVQVNVERQAYGYGANGDGDEVVGQMVYRAQASIDQAVANNTISPAEGEKLKEDVAITASRARIQGVYDALPGPQEKEAFAVSLVDKWLENDPSIGEYGNRMMGEITALSEMLQRDATDMTNAEKNAFRSRAAQLQGLVADDIASMAENGKGLDPAETGLDAATVEQFLGPEAAVEWNRARKQARQIYDATRNMDAESETEIAARLQTLKDETDASAGSAGYAAKQEVFAAAAKHADDLLKERATDPLGQAGRAGLIEVTAIDPTSAEALATSLSQRQLQRNQVSTIYEQPVPFFLPGEQARLSETLMRNPDAISGFSATLIDTLGDRAVPILAELSDQAPVIAHASALSLTTGDATIVDEVSRALTLKNEKVFTVKMPSQADQTAIALPALGTAFAHQPKLQSAVLQTAAILFEKSANEQGFDPSEIDEGGTVANETYLKILDRVAGGRTVQGRQFGGLGEVNGAMVVVPSDMEKTRPQELLSDLTQLQLDALPPIETGEFDIPLSDIRNARLVGVDDGLYRVALHDPLSDDPQYLVTPEGDAWLLDIRQLADIEARTETRYEMTRRGRRAAETVIVPPATETAPAETAPPEISPPATGQPPRAPTAARRARRNQ</sequence>
<organism evidence="3 4">
    <name type="scientific">Martelella mangrovi</name>
    <dbReference type="NCBI Taxonomy" id="1397477"/>
    <lineage>
        <taxon>Bacteria</taxon>
        <taxon>Pseudomonadati</taxon>
        <taxon>Pseudomonadota</taxon>
        <taxon>Alphaproteobacteria</taxon>
        <taxon>Hyphomicrobiales</taxon>
        <taxon>Aurantimonadaceae</taxon>
        <taxon>Martelella</taxon>
    </lineage>
</organism>
<feature type="domain" description="D-alanyl-D-alanine carboxypeptidase-like core" evidence="2">
    <location>
        <begin position="105"/>
        <end position="211"/>
    </location>
</feature>
<protein>
    <submittedName>
        <fullName evidence="3">Vacuolar-type H+-ATPase subunit H</fullName>
    </submittedName>
</protein>
<dbReference type="InterPro" id="IPR009045">
    <property type="entry name" value="Zn_M74/Hedgehog-like"/>
</dbReference>
<evidence type="ECO:0000256" key="1">
    <source>
        <dbReference type="SAM" id="MobiDB-lite"/>
    </source>
</evidence>
<proteinExistence type="predicted"/>
<feature type="compositionally biased region" description="Low complexity" evidence="1">
    <location>
        <begin position="928"/>
        <end position="943"/>
    </location>
</feature>
<dbReference type="InterPro" id="IPR052179">
    <property type="entry name" value="DD-CPase-like"/>
</dbReference>
<dbReference type="PANTHER" id="PTHR34385:SF1">
    <property type="entry name" value="PEPTIDOGLYCAN L-ALANYL-D-GLUTAMATE ENDOPEPTIDASE CWLK"/>
    <property type="match status" value="1"/>
</dbReference>
<keyword evidence="4" id="KW-1185">Reference proteome</keyword>
<feature type="compositionally biased region" description="Pro residues" evidence="1">
    <location>
        <begin position="944"/>
        <end position="956"/>
    </location>
</feature>
<reference evidence="3 4" key="1">
    <citation type="submission" date="2024-06" db="EMBL/GenBank/DDBJ databases">
        <title>Genomic Encyclopedia of Type Strains, Phase IV (KMG-IV): sequencing the most valuable type-strain genomes for metagenomic binning, comparative biology and taxonomic classification.</title>
        <authorList>
            <person name="Goeker M."/>
        </authorList>
    </citation>
    <scope>NUCLEOTIDE SEQUENCE [LARGE SCALE GENOMIC DNA]</scope>
    <source>
        <strain evidence="3 4">DSM 28102</strain>
    </source>
</reference>
<evidence type="ECO:0000313" key="4">
    <source>
        <dbReference type="Proteomes" id="UP001549164"/>
    </source>
</evidence>
<dbReference type="SUPFAM" id="SSF55166">
    <property type="entry name" value="Hedgehog/DD-peptidase"/>
    <property type="match status" value="1"/>
</dbReference>
<dbReference type="RefSeq" id="WP_354434916.1">
    <property type="nucleotide sequence ID" value="NZ_JBEPLY010000011.1"/>
</dbReference>
<dbReference type="PANTHER" id="PTHR34385">
    <property type="entry name" value="D-ALANYL-D-ALANINE CARBOXYPEPTIDASE"/>
    <property type="match status" value="1"/>
</dbReference>
<evidence type="ECO:0000313" key="3">
    <source>
        <dbReference type="EMBL" id="MET3601052.1"/>
    </source>
</evidence>
<feature type="region of interest" description="Disordered" evidence="1">
    <location>
        <begin position="928"/>
        <end position="967"/>
    </location>
</feature>
<comment type="caution">
    <text evidence="3">The sequence shown here is derived from an EMBL/GenBank/DDBJ whole genome shotgun (WGS) entry which is preliminary data.</text>
</comment>
<name>A0ABV2IFW9_9HYPH</name>
<dbReference type="Pfam" id="PF02557">
    <property type="entry name" value="VanY"/>
    <property type="match status" value="1"/>
</dbReference>
<dbReference type="InterPro" id="IPR003709">
    <property type="entry name" value="VanY-like_core_dom"/>
</dbReference>
<gene>
    <name evidence="3" type="ORF">ABID12_003003</name>
</gene>